<feature type="binding site" evidence="12">
    <location>
        <position position="42"/>
    </location>
    <ligand>
        <name>L-glutamate</name>
        <dbReference type="ChEBI" id="CHEBI:29985"/>
    </ligand>
</feature>
<feature type="modified residue" description="N6-(pyridoxal phosphate)lysine" evidence="12">
    <location>
        <position position="200"/>
    </location>
</feature>
<comment type="cofactor">
    <cofactor evidence="12">
        <name>pyridoxal 5'-phosphate</name>
        <dbReference type="ChEBI" id="CHEBI:597326"/>
    </cofactor>
    <text evidence="12">Binds 1 pyridoxal phosphate per subunit.</text>
</comment>
<comment type="function">
    <text evidence="12">Catalyzes the reversible conversion of 3-phosphohydroxypyruvate to phosphoserine and of 3-hydroxy-2-oxo-4-phosphonooxybutanoate to phosphohydroxythreonine.</text>
</comment>
<dbReference type="NCBIfam" id="NF003764">
    <property type="entry name" value="PRK05355.1"/>
    <property type="match status" value="1"/>
</dbReference>
<dbReference type="HOGENOM" id="CLU_034866_0_2_6"/>
<dbReference type="EC" id="2.6.1.52" evidence="12"/>
<dbReference type="STRING" id="859654.BVAF_386"/>
<evidence type="ECO:0000256" key="8">
    <source>
        <dbReference type="ARBA" id="ARBA00023096"/>
    </source>
</evidence>
<dbReference type="InterPro" id="IPR015424">
    <property type="entry name" value="PyrdxlP-dep_Trfase"/>
</dbReference>
<dbReference type="PIRSF" id="PIRSF000525">
    <property type="entry name" value="SerC"/>
    <property type="match status" value="1"/>
</dbReference>
<dbReference type="HAMAP" id="MF_00160">
    <property type="entry name" value="SerC_aminotrans_5"/>
    <property type="match status" value="1"/>
</dbReference>
<dbReference type="Proteomes" id="UP000007464">
    <property type="component" value="Chromosome"/>
</dbReference>
<keyword evidence="4 12" id="KW-0032">Aminotransferase</keyword>
<dbReference type="UniPathway" id="UPA00244">
    <property type="reaction ID" value="UER00311"/>
</dbReference>
<evidence type="ECO:0000256" key="11">
    <source>
        <dbReference type="ARBA" id="ARBA00049007"/>
    </source>
</evidence>
<keyword evidence="6 12" id="KW-0808">Transferase</keyword>
<dbReference type="PROSITE" id="PS00595">
    <property type="entry name" value="AA_TRANSFER_CLASS_5"/>
    <property type="match status" value="1"/>
</dbReference>
<evidence type="ECO:0000256" key="13">
    <source>
        <dbReference type="RuleBase" id="RU004505"/>
    </source>
</evidence>
<dbReference type="PANTHER" id="PTHR43247:SF1">
    <property type="entry name" value="PHOSPHOSERINE AMINOTRANSFERASE"/>
    <property type="match status" value="1"/>
</dbReference>
<evidence type="ECO:0000256" key="3">
    <source>
        <dbReference type="ARBA" id="ARBA00006904"/>
    </source>
</evidence>
<dbReference type="InterPro" id="IPR020578">
    <property type="entry name" value="Aminotrans_V_PyrdxlP_BS"/>
</dbReference>
<dbReference type="GO" id="GO:0008615">
    <property type="term" value="P:pyridoxine biosynthetic process"/>
    <property type="evidence" value="ECO:0007669"/>
    <property type="project" value="UniProtKB-UniRule"/>
</dbReference>
<feature type="binding site" evidence="12">
    <location>
        <begin position="76"/>
        <end position="77"/>
    </location>
    <ligand>
        <name>pyridoxal 5'-phosphate</name>
        <dbReference type="ChEBI" id="CHEBI:597326"/>
    </ligand>
</feature>
<keyword evidence="16" id="KW-1185">Reference proteome</keyword>
<dbReference type="Pfam" id="PF00266">
    <property type="entry name" value="Aminotran_5"/>
    <property type="match status" value="1"/>
</dbReference>
<comment type="pathway">
    <text evidence="2 12 13">Amino-acid biosynthesis; L-serine biosynthesis; L-serine from 3-phospho-D-glycerate: step 2/3.</text>
</comment>
<dbReference type="FunFam" id="3.90.1150.10:FF:000006">
    <property type="entry name" value="Phosphoserine aminotransferase"/>
    <property type="match status" value="1"/>
</dbReference>
<comment type="similarity">
    <text evidence="3 12">Belongs to the class-V pyridoxal-phosphate-dependent aminotransferase family. SerC subfamily.</text>
</comment>
<dbReference type="KEGG" id="bva:BVAF_386"/>
<evidence type="ECO:0000259" key="14">
    <source>
        <dbReference type="Pfam" id="PF00266"/>
    </source>
</evidence>
<evidence type="ECO:0000256" key="6">
    <source>
        <dbReference type="ARBA" id="ARBA00022679"/>
    </source>
</evidence>
<dbReference type="InterPro" id="IPR015422">
    <property type="entry name" value="PyrdxlP-dep_Trfase_small"/>
</dbReference>
<comment type="subcellular location">
    <subcellularLocation>
        <location evidence="12">Cytoplasm</location>
    </subcellularLocation>
</comment>
<dbReference type="EMBL" id="CP002189">
    <property type="protein sequence ID" value="ADV33779.1"/>
    <property type="molecule type" value="Genomic_DNA"/>
</dbReference>
<comment type="subunit">
    <text evidence="12">Homodimer.</text>
</comment>
<comment type="pathway">
    <text evidence="1 12">Cofactor biosynthesis; pyridoxine 5'-phosphate biosynthesis; pyridoxine 5'-phosphate from D-erythrose 4-phosphate: step 3/5.</text>
</comment>
<feature type="binding site" evidence="12">
    <location>
        <position position="176"/>
    </location>
    <ligand>
        <name>pyridoxal 5'-phosphate</name>
        <dbReference type="ChEBI" id="CHEBI:597326"/>
    </ligand>
</feature>
<evidence type="ECO:0000256" key="12">
    <source>
        <dbReference type="HAMAP-Rule" id="MF_00160"/>
    </source>
</evidence>
<dbReference type="PANTHER" id="PTHR43247">
    <property type="entry name" value="PHOSPHOSERINE AMINOTRANSFERASE"/>
    <property type="match status" value="1"/>
</dbReference>
<comment type="catalytic activity">
    <reaction evidence="11 12 13">
        <text>O-phospho-L-serine + 2-oxoglutarate = 3-phosphooxypyruvate + L-glutamate</text>
        <dbReference type="Rhea" id="RHEA:14329"/>
        <dbReference type="ChEBI" id="CHEBI:16810"/>
        <dbReference type="ChEBI" id="CHEBI:18110"/>
        <dbReference type="ChEBI" id="CHEBI:29985"/>
        <dbReference type="ChEBI" id="CHEBI:57524"/>
        <dbReference type="EC" id="2.6.1.52"/>
    </reaction>
</comment>
<evidence type="ECO:0000256" key="9">
    <source>
        <dbReference type="ARBA" id="ARBA00023299"/>
    </source>
</evidence>
<evidence type="ECO:0000313" key="15">
    <source>
        <dbReference type="EMBL" id="ADV33779.1"/>
    </source>
</evidence>
<dbReference type="GO" id="GO:0006564">
    <property type="term" value="P:L-serine biosynthetic process"/>
    <property type="evidence" value="ECO:0007669"/>
    <property type="project" value="UniProtKB-UniRule"/>
</dbReference>
<organism evidence="15 16">
    <name type="scientific">Blochmanniella vafra (strain BVAF)</name>
    <dbReference type="NCBI Taxonomy" id="859654"/>
    <lineage>
        <taxon>Bacteria</taxon>
        <taxon>Pseudomonadati</taxon>
        <taxon>Pseudomonadota</taxon>
        <taxon>Gammaproteobacteria</taxon>
        <taxon>Enterobacterales</taxon>
        <taxon>Enterobacteriaceae</taxon>
        <taxon>ant endosymbionts</taxon>
        <taxon>Candidatus Blochmanniella</taxon>
    </lineage>
</organism>
<keyword evidence="8 12" id="KW-0664">Pyridoxine biosynthesis</keyword>
<feature type="binding site" evidence="12">
    <location>
        <position position="103"/>
    </location>
    <ligand>
        <name>pyridoxal 5'-phosphate</name>
        <dbReference type="ChEBI" id="CHEBI:597326"/>
    </ligand>
</feature>
<feature type="binding site" evidence="12">
    <location>
        <position position="199"/>
    </location>
    <ligand>
        <name>pyridoxal 5'-phosphate</name>
        <dbReference type="ChEBI" id="CHEBI:597326"/>
    </ligand>
</feature>
<sequence>MKKKFNFSAGPSMLPESVLNQIKEELLNWNNLGISVMEISHRSSEFEELAQKTQRNLRILLDVPSNYTILFCQGGARAQFSAIPMNLLKKPTGNIDYINTGYWGYRAAIEAQKFCNVNIVNVLDKDINGFYFIKPINEWNISKDSLYIHYCPNETISGISINDIPIFSETKILIADCSSMLLSQPIDINRFGIIYASAQKNIGVPGLTVVIIRNDLIFNTVSNYKKIPAILDYEILLSNNSMFNTPVTISWYIANLVLEWLKKLGGLSKINEFNKKKSALLYKAIDDSDCYYNNINYKYRSIMNVPFFLKREKLTYLFLEESKFFGLYGLKGHKIHGGIRASIYNAMTLEGVLNLIKFMNFFSRQCS</sequence>
<keyword evidence="12" id="KW-0963">Cytoplasm</keyword>
<dbReference type="RefSeq" id="WP_013516704.1">
    <property type="nucleotide sequence ID" value="NC_014909.2"/>
</dbReference>
<protein>
    <recommendedName>
        <fullName evidence="12">Phosphoserine aminotransferase</fullName>
        <ecNumber evidence="12">2.6.1.52</ecNumber>
    </recommendedName>
    <alternativeName>
        <fullName evidence="12">Phosphohydroxythreonine aminotransferase</fullName>
        <shortName evidence="12">PSAT</shortName>
    </alternativeName>
</protein>
<dbReference type="InterPro" id="IPR000192">
    <property type="entry name" value="Aminotrans_V_dom"/>
</dbReference>
<dbReference type="InterPro" id="IPR015421">
    <property type="entry name" value="PyrdxlP-dep_Trfase_major"/>
</dbReference>
<feature type="domain" description="Aminotransferase class V" evidence="14">
    <location>
        <begin position="5"/>
        <end position="355"/>
    </location>
</feature>
<evidence type="ECO:0000256" key="1">
    <source>
        <dbReference type="ARBA" id="ARBA00004915"/>
    </source>
</evidence>
<proteinExistence type="inferred from homology"/>
<dbReference type="OrthoDB" id="9809412at2"/>
<dbReference type="GO" id="GO:0005737">
    <property type="term" value="C:cytoplasm"/>
    <property type="evidence" value="ECO:0007669"/>
    <property type="project" value="UniProtKB-SubCell"/>
</dbReference>
<evidence type="ECO:0000313" key="16">
    <source>
        <dbReference type="Proteomes" id="UP000007464"/>
    </source>
</evidence>
<dbReference type="Gene3D" id="3.40.640.10">
    <property type="entry name" value="Type I PLP-dependent aspartate aminotransferase-like (Major domain)"/>
    <property type="match status" value="1"/>
</dbReference>
<evidence type="ECO:0000256" key="7">
    <source>
        <dbReference type="ARBA" id="ARBA00022898"/>
    </source>
</evidence>
<comment type="caution">
    <text evidence="12">Lacks conserved residue(s) required for the propagation of feature annotation.</text>
</comment>
<dbReference type="Gene3D" id="3.90.1150.10">
    <property type="entry name" value="Aspartate Aminotransferase, domain 1"/>
    <property type="match status" value="1"/>
</dbReference>
<dbReference type="AlphaFoldDB" id="E8Q685"/>
<reference evidence="15 16" key="1">
    <citation type="journal article" date="2010" name="BMC Genomics">
        <title>Unprecedented loss of ammonia assimilation capability in a urease-encoding bacterial mutualist.</title>
        <authorList>
            <person name="Williams L.E."/>
            <person name="Wernegreen J.J."/>
        </authorList>
    </citation>
    <scope>NUCLEOTIDE SEQUENCE [LARGE SCALE GENOMIC DNA]</scope>
    <source>
        <strain evidence="15 16">BVAF</strain>
    </source>
</reference>
<feature type="binding site" evidence="12">
    <location>
        <begin position="244"/>
        <end position="245"/>
    </location>
    <ligand>
        <name>pyridoxal 5'-phosphate</name>
        <dbReference type="ChEBI" id="CHEBI:597326"/>
    </ligand>
</feature>
<name>E8Q685_BLOVB</name>
<evidence type="ECO:0000256" key="5">
    <source>
        <dbReference type="ARBA" id="ARBA00022605"/>
    </source>
</evidence>
<dbReference type="FunFam" id="3.40.640.10:FF:000010">
    <property type="entry name" value="Phosphoserine aminotransferase"/>
    <property type="match status" value="1"/>
</dbReference>
<evidence type="ECO:0000256" key="10">
    <source>
        <dbReference type="ARBA" id="ARBA00047630"/>
    </source>
</evidence>
<evidence type="ECO:0000256" key="4">
    <source>
        <dbReference type="ARBA" id="ARBA00022576"/>
    </source>
</evidence>
<dbReference type="UniPathway" id="UPA00135">
    <property type="reaction ID" value="UER00197"/>
</dbReference>
<keyword evidence="9 12" id="KW-0718">Serine biosynthesis</keyword>
<keyword evidence="7 12" id="KW-0663">Pyridoxal phosphate</keyword>
<dbReference type="GO" id="GO:0030170">
    <property type="term" value="F:pyridoxal phosphate binding"/>
    <property type="evidence" value="ECO:0007669"/>
    <property type="project" value="UniProtKB-UniRule"/>
</dbReference>
<keyword evidence="5 12" id="KW-0028">Amino-acid biosynthesis</keyword>
<dbReference type="NCBIfam" id="TIGR01364">
    <property type="entry name" value="serC_1"/>
    <property type="match status" value="1"/>
</dbReference>
<dbReference type="InterPro" id="IPR022278">
    <property type="entry name" value="Pser_aminoTfrase"/>
</dbReference>
<accession>E8Q685</accession>
<evidence type="ECO:0000256" key="2">
    <source>
        <dbReference type="ARBA" id="ARBA00005099"/>
    </source>
</evidence>
<gene>
    <name evidence="12 15" type="primary">serC</name>
    <name evidence="15" type="ordered locus">BVAF_386</name>
</gene>
<feature type="binding site" evidence="12">
    <location>
        <position position="155"/>
    </location>
    <ligand>
        <name>pyridoxal 5'-phosphate</name>
        <dbReference type="ChEBI" id="CHEBI:597326"/>
    </ligand>
</feature>
<comment type="catalytic activity">
    <reaction evidence="10 12">
        <text>4-(phosphooxy)-L-threonine + 2-oxoglutarate = (R)-3-hydroxy-2-oxo-4-phosphooxybutanoate + L-glutamate</text>
        <dbReference type="Rhea" id="RHEA:16573"/>
        <dbReference type="ChEBI" id="CHEBI:16810"/>
        <dbReference type="ChEBI" id="CHEBI:29985"/>
        <dbReference type="ChEBI" id="CHEBI:58452"/>
        <dbReference type="ChEBI" id="CHEBI:58538"/>
        <dbReference type="EC" id="2.6.1.52"/>
    </reaction>
</comment>
<dbReference type="GO" id="GO:0004648">
    <property type="term" value="F:O-phospho-L-serine:2-oxoglutarate aminotransferase activity"/>
    <property type="evidence" value="ECO:0007669"/>
    <property type="project" value="UniProtKB-UniRule"/>
</dbReference>
<dbReference type="SUPFAM" id="SSF53383">
    <property type="entry name" value="PLP-dependent transferases"/>
    <property type="match status" value="1"/>
</dbReference>